<keyword evidence="3" id="KW-1185">Reference proteome</keyword>
<evidence type="ECO:0008006" key="4">
    <source>
        <dbReference type="Google" id="ProtNLM"/>
    </source>
</evidence>
<name>A0AAW0QF75_9PEZI</name>
<dbReference type="CDD" id="cd12148">
    <property type="entry name" value="fungal_TF_MHR"/>
    <property type="match status" value="1"/>
</dbReference>
<sequence length="714" mass="79533">RMNIESTFRESSSNGPATPLNSRKERGAIAAQAASRGKERCENCRQSWRWMGLPTAEYAPPEWLGTNVKSYHRGSNDAQKIAQDALPLNCQYREPQPTKKDKTLVEILDRLKSLEHKVENIGHGGTYPPASGYETRRPNPQGPTPITLAPDARDPGRSGQWHTSAVHSPASLGHTAPPQTQYGYSSATYKVLSWPFLQQFLGSSKRIAAMVEPLVKKNGAAAMLDLHARATPLPQDTFEMAASRRGSMVPSIEVPLRNPSGGLHMDPVSFSWENMHRLSKAYFDTFNLLYPFMDRAQFQTEILSSVAANGFDESLNSTLACLVLALGEVAISGILAHDNFCLAGVSGSPNEVSDDTLTLPQKGGTILMTRETCSNPEELKSPRADLVRRMFWHCIMTETYLNLEFNLPLTGLEKFDDMVGLPDFSAGSFSEEDYIGNQASHFQEHFASQIVLRRLVVEFHTTLTSALGAADARQSSIQATDNSDGSNPTATIKQLAEQLDRWRGMLPSHLYWQDEHVNSGHVYTPPVPHDSFVFTADFDAPPVIYPFAADIQAAILRTRYYYVKFLLHRPFIFKALHYPESITHEDAEGVAIALKSACKSTTVEASLLTTVLFALFPRTVSWPITTSPVRNQKRLIPGLYCWSQKFLAVLLILHLSQQVPILAHIRATHLGDRFDADAKQATALYIDWIRDLKGVDPMALWCWSILEEVYSLEE</sequence>
<evidence type="ECO:0000313" key="3">
    <source>
        <dbReference type="Proteomes" id="UP001392437"/>
    </source>
</evidence>
<dbReference type="PANTHER" id="PTHR47785">
    <property type="entry name" value="ZN(II)2CYS6 TRANSCRIPTION FACTOR (EUROFUNG)-RELATED-RELATED"/>
    <property type="match status" value="1"/>
</dbReference>
<reference evidence="2 3" key="1">
    <citation type="submission" date="2023-01" db="EMBL/GenBank/DDBJ databases">
        <title>Analysis of 21 Apiospora genomes using comparative genomics revels a genus with tremendous synthesis potential of carbohydrate active enzymes and secondary metabolites.</title>
        <authorList>
            <person name="Sorensen T."/>
        </authorList>
    </citation>
    <scope>NUCLEOTIDE SEQUENCE [LARGE SCALE GENOMIC DNA]</scope>
    <source>
        <strain evidence="2 3">CBS 117206</strain>
    </source>
</reference>
<dbReference type="InterPro" id="IPR053181">
    <property type="entry name" value="EcdB-like_regulator"/>
</dbReference>
<dbReference type="PANTHER" id="PTHR47785:SF6">
    <property type="entry name" value="ZN(II)2CYS6 TRANSCRIPTION FACTOR (EUROFUNG)"/>
    <property type="match status" value="1"/>
</dbReference>
<feature type="region of interest" description="Disordered" evidence="1">
    <location>
        <begin position="1"/>
        <end position="36"/>
    </location>
</feature>
<organism evidence="2 3">
    <name type="scientific">Apiospora kogelbergensis</name>
    <dbReference type="NCBI Taxonomy" id="1337665"/>
    <lineage>
        <taxon>Eukaryota</taxon>
        <taxon>Fungi</taxon>
        <taxon>Dikarya</taxon>
        <taxon>Ascomycota</taxon>
        <taxon>Pezizomycotina</taxon>
        <taxon>Sordariomycetes</taxon>
        <taxon>Xylariomycetidae</taxon>
        <taxon>Amphisphaeriales</taxon>
        <taxon>Apiosporaceae</taxon>
        <taxon>Apiospora</taxon>
    </lineage>
</organism>
<gene>
    <name evidence="2" type="ORF">PG999_013419</name>
</gene>
<dbReference type="AlphaFoldDB" id="A0AAW0QF75"/>
<feature type="non-terminal residue" evidence="2">
    <location>
        <position position="1"/>
    </location>
</feature>
<proteinExistence type="predicted"/>
<dbReference type="EMBL" id="JAQQWP010000011">
    <property type="protein sequence ID" value="KAK8095397.1"/>
    <property type="molecule type" value="Genomic_DNA"/>
</dbReference>
<feature type="region of interest" description="Disordered" evidence="1">
    <location>
        <begin position="120"/>
        <end position="174"/>
    </location>
</feature>
<protein>
    <recommendedName>
        <fullName evidence="4">Transcription factor domain-containing protein</fullName>
    </recommendedName>
</protein>
<comment type="caution">
    <text evidence="2">The sequence shown here is derived from an EMBL/GenBank/DDBJ whole genome shotgun (WGS) entry which is preliminary data.</text>
</comment>
<dbReference type="Proteomes" id="UP001392437">
    <property type="component" value="Unassembled WGS sequence"/>
</dbReference>
<evidence type="ECO:0000313" key="2">
    <source>
        <dbReference type="EMBL" id="KAK8095397.1"/>
    </source>
</evidence>
<feature type="compositionally biased region" description="Polar residues" evidence="1">
    <location>
        <begin position="1"/>
        <end position="21"/>
    </location>
</feature>
<accession>A0AAW0QF75</accession>
<evidence type="ECO:0000256" key="1">
    <source>
        <dbReference type="SAM" id="MobiDB-lite"/>
    </source>
</evidence>